<evidence type="ECO:0000256" key="6">
    <source>
        <dbReference type="ARBA" id="ARBA00022643"/>
    </source>
</evidence>
<feature type="binding site" evidence="13">
    <location>
        <begin position="61"/>
        <end position="64"/>
    </location>
    <ligand>
        <name>FMN</name>
        <dbReference type="ChEBI" id="CHEBI:58210"/>
    </ligand>
</feature>
<feature type="binding site" evidence="13">
    <location>
        <begin position="511"/>
        <end position="512"/>
    </location>
    <ligand>
        <name>NADP(+)</name>
        <dbReference type="ChEBI" id="CHEBI:58349"/>
    </ligand>
</feature>
<dbReference type="InterPro" id="IPR017938">
    <property type="entry name" value="Riboflavin_synthase-like_b-brl"/>
</dbReference>
<evidence type="ECO:0000256" key="11">
    <source>
        <dbReference type="ARBA" id="ARBA00059862"/>
    </source>
</evidence>
<evidence type="ECO:0000256" key="7">
    <source>
        <dbReference type="ARBA" id="ARBA00022827"/>
    </source>
</evidence>
<dbReference type="FunFam" id="1.20.990.10:FF:000008">
    <property type="entry name" value="NADPH-dependent diflavin oxidoreductase 1"/>
    <property type="match status" value="1"/>
</dbReference>
<comment type="cofactor">
    <cofactor evidence="2 13">
        <name>FAD</name>
        <dbReference type="ChEBI" id="CHEBI:57692"/>
    </cofactor>
</comment>
<evidence type="ECO:0000313" key="16">
    <source>
        <dbReference type="EMBL" id="TRY78288.1"/>
    </source>
</evidence>
<evidence type="ECO:0000313" key="17">
    <source>
        <dbReference type="Proteomes" id="UP000318571"/>
    </source>
</evidence>
<organism evidence="16 17">
    <name type="scientific">Tigriopus californicus</name>
    <name type="common">Marine copepod</name>
    <dbReference type="NCBI Taxonomy" id="6832"/>
    <lineage>
        <taxon>Eukaryota</taxon>
        <taxon>Metazoa</taxon>
        <taxon>Ecdysozoa</taxon>
        <taxon>Arthropoda</taxon>
        <taxon>Crustacea</taxon>
        <taxon>Multicrustacea</taxon>
        <taxon>Hexanauplia</taxon>
        <taxon>Copepoda</taxon>
        <taxon>Harpacticoida</taxon>
        <taxon>Harpacticidae</taxon>
        <taxon>Tigriopus</taxon>
    </lineage>
</organism>
<dbReference type="OMA" id="DIMSIPR"/>
<dbReference type="Pfam" id="PF00258">
    <property type="entry name" value="Flavodoxin_1"/>
    <property type="match status" value="1"/>
</dbReference>
<keyword evidence="8 13" id="KW-0521">NADP</keyword>
<feature type="binding site" evidence="13">
    <location>
        <position position="592"/>
    </location>
    <ligand>
        <name>FAD</name>
        <dbReference type="ChEBI" id="CHEBI:57692"/>
    </ligand>
</feature>
<dbReference type="EC" id="1.18.1.-" evidence="13"/>
<dbReference type="InterPro" id="IPR023173">
    <property type="entry name" value="NADPH_Cyt_P450_Rdtase_alpha"/>
</dbReference>
<feature type="binding site" evidence="13">
    <location>
        <begin position="381"/>
        <end position="384"/>
    </location>
    <ligand>
        <name>FAD</name>
        <dbReference type="ChEBI" id="CHEBI:57692"/>
    </ligand>
</feature>
<dbReference type="InterPro" id="IPR039261">
    <property type="entry name" value="FNR_nucleotide-bd"/>
</dbReference>
<feature type="binding site" evidence="13">
    <location>
        <begin position="14"/>
        <end position="19"/>
    </location>
    <ligand>
        <name>FMN</name>
        <dbReference type="ChEBI" id="CHEBI:58210"/>
    </ligand>
</feature>
<feature type="binding site" evidence="13">
    <location>
        <position position="349"/>
    </location>
    <ligand>
        <name>FAD</name>
        <dbReference type="ChEBI" id="CHEBI:57692"/>
    </ligand>
</feature>
<dbReference type="Gene3D" id="3.40.50.360">
    <property type="match status" value="1"/>
</dbReference>
<evidence type="ECO:0000256" key="10">
    <source>
        <dbReference type="ARBA" id="ARBA00052174"/>
    </source>
</evidence>
<sequence>MSKPERPLLILYGSQTGTAMEVAKRIYREARRLHFQAQVLAMDEYHIPGLIQEPLVVFVCSTTGQGDVPDNMKQFWRFLLQRKLSPHSLARMKYGVLGLGDSSYEKFNFVGKKLHTRLAQIGGIPLQKVGLGDDQHDLGPDAAVDPWLEMFWKKALEIYPLPHGLEPIPKSVKPEAGYTVSLGAEAVFQEQLASNYERFDHLNPFRALVTQNVRQTSAEHFQDTRLIEFDIAESGLTYDPGDVCMIQPSNLTENIELFFELFPYLDPNERISLQPNDPNLKLPPSHLLPPGSTIRDCVVHFWDLQSIPNRYFFELLSHFTTDETEKEKLVEFNTAEGQQDLFDYCNRPRRNILEVLYDFRFTTPNIPLEYLFDIFPIIKARAFSIASSNKLMPDRIQVLVAVVEYKSKLAKPRLGLCSNWLSRMSMGRKVPLWIKKGTFTFPTQGPLVMVGPGTGVAPFRSFITESLFLHPQRQLFLFFGCRGSQTDYYFKQEWTDLTERHPSLKVITAFSRDQEDKVYVQHRIEEQGQLVSDLILNHQGSFFIAGNAKQMPDQVTAALKAALSKFGSLSEFDADLLVRRMILDKRYQTETWS</sequence>
<dbReference type="Proteomes" id="UP000318571">
    <property type="component" value="Chromosome 11"/>
</dbReference>
<feature type="binding site" evidence="13">
    <location>
        <position position="454"/>
    </location>
    <ligand>
        <name>NADP(+)</name>
        <dbReference type="ChEBI" id="CHEBI:58349"/>
    </ligand>
</feature>
<dbReference type="GO" id="GO:0010181">
    <property type="term" value="F:FMN binding"/>
    <property type="evidence" value="ECO:0007669"/>
    <property type="project" value="UniProtKB-UniRule"/>
</dbReference>
<feature type="domain" description="FAD-binding FR-type" evidence="15">
    <location>
        <begin position="202"/>
        <end position="442"/>
    </location>
</feature>
<dbReference type="PANTHER" id="PTHR19384">
    <property type="entry name" value="NITRIC OXIDE SYNTHASE-RELATED"/>
    <property type="match status" value="1"/>
</dbReference>
<evidence type="ECO:0000259" key="14">
    <source>
        <dbReference type="PROSITE" id="PS50902"/>
    </source>
</evidence>
<evidence type="ECO:0000256" key="13">
    <source>
        <dbReference type="HAMAP-Rule" id="MF_03178"/>
    </source>
</evidence>
<dbReference type="GO" id="GO:0005829">
    <property type="term" value="C:cytosol"/>
    <property type="evidence" value="ECO:0007669"/>
    <property type="project" value="UniProtKB-ARBA"/>
</dbReference>
<dbReference type="InterPro" id="IPR029039">
    <property type="entry name" value="Flavoprotein-like_sf"/>
</dbReference>
<accession>A0A553PKT4</accession>
<dbReference type="SUPFAM" id="SSF52218">
    <property type="entry name" value="Flavoproteins"/>
    <property type="match status" value="1"/>
</dbReference>
<proteinExistence type="inferred from homology"/>
<comment type="caution">
    <text evidence="13">Lacks conserved residue(s) required for the propagation of feature annotation.</text>
</comment>
<comment type="caution">
    <text evidence="16">The sequence shown here is derived from an EMBL/GenBank/DDBJ whole genome shotgun (WGS) entry which is preliminary data.</text>
</comment>
<dbReference type="FunFam" id="3.40.50.80:FF:000030">
    <property type="entry name" value="NADPH-dependent diflavin oxidoreductase 1"/>
    <property type="match status" value="1"/>
</dbReference>
<evidence type="ECO:0000259" key="15">
    <source>
        <dbReference type="PROSITE" id="PS51384"/>
    </source>
</evidence>
<comment type="subunit">
    <text evidence="12">Interacts with CIAPIN1; as part of the cytosolic iron-sulfur (Fe-S) protein assembly (CIA) machinery. Interacts with DCPS.</text>
</comment>
<protein>
    <recommendedName>
        <fullName evidence="13">NADPH-dependent diflavin oxidoreductase 1</fullName>
        <ecNumber evidence="13">1.18.1.-</ecNumber>
    </recommendedName>
    <alternativeName>
        <fullName evidence="13">NADPH-dependent FMN and FAD-containing oxidoreductase</fullName>
    </alternativeName>
</protein>
<dbReference type="OrthoDB" id="1856718at2759"/>
<evidence type="ECO:0000256" key="4">
    <source>
        <dbReference type="ARBA" id="ARBA00022490"/>
    </source>
</evidence>
<dbReference type="EMBL" id="VCGU01000003">
    <property type="protein sequence ID" value="TRY78288.1"/>
    <property type="molecule type" value="Genomic_DNA"/>
</dbReference>
<comment type="subcellular location">
    <subcellularLocation>
        <location evidence="3 13">Cytoplasm</location>
    </subcellularLocation>
</comment>
<evidence type="ECO:0000256" key="8">
    <source>
        <dbReference type="ARBA" id="ARBA00022857"/>
    </source>
</evidence>
<dbReference type="Pfam" id="PF00667">
    <property type="entry name" value="FAD_binding_1"/>
    <property type="match status" value="1"/>
</dbReference>
<dbReference type="GO" id="GO:0050661">
    <property type="term" value="F:NADP binding"/>
    <property type="evidence" value="ECO:0007669"/>
    <property type="project" value="UniProtKB-UniRule"/>
</dbReference>
<dbReference type="PRINTS" id="PR00371">
    <property type="entry name" value="FPNCR"/>
</dbReference>
<dbReference type="Gene3D" id="3.40.50.80">
    <property type="entry name" value="Nucleotide-binding domain of ferredoxin-NADP reductase (FNR) module"/>
    <property type="match status" value="1"/>
</dbReference>
<dbReference type="AlphaFoldDB" id="A0A553PKT4"/>
<dbReference type="GO" id="GO:0160246">
    <property type="term" value="F:NADPH-iron-sulfur [2Fe-2S] protein oxidoreductase activity"/>
    <property type="evidence" value="ECO:0007669"/>
    <property type="project" value="InterPro"/>
</dbReference>
<comment type="similarity">
    <text evidence="13">In the C-terminal section; belongs to the flavoprotein pyridine nucleotide cytochrome reductase family.</text>
</comment>
<dbReference type="InterPro" id="IPR017927">
    <property type="entry name" value="FAD-bd_FR_type"/>
</dbReference>
<feature type="binding site" evidence="13">
    <location>
        <position position="134"/>
    </location>
    <ligand>
        <name>FMN</name>
        <dbReference type="ChEBI" id="CHEBI:58210"/>
    </ligand>
</feature>
<dbReference type="InterPro" id="IPR003097">
    <property type="entry name" value="CysJ-like_FAD-binding"/>
</dbReference>
<evidence type="ECO:0000256" key="3">
    <source>
        <dbReference type="ARBA" id="ARBA00004496"/>
    </source>
</evidence>
<reference evidence="16 17" key="1">
    <citation type="journal article" date="2018" name="Nat. Ecol. Evol.">
        <title>Genomic signatures of mitonuclear coevolution across populations of Tigriopus californicus.</title>
        <authorList>
            <person name="Barreto F.S."/>
            <person name="Watson E.T."/>
            <person name="Lima T.G."/>
            <person name="Willett C.S."/>
            <person name="Edmands S."/>
            <person name="Li W."/>
            <person name="Burton R.S."/>
        </authorList>
    </citation>
    <scope>NUCLEOTIDE SEQUENCE [LARGE SCALE GENOMIC DNA]</scope>
    <source>
        <strain evidence="16 17">San Diego</strain>
    </source>
</reference>
<dbReference type="PROSITE" id="PS50902">
    <property type="entry name" value="FLAVODOXIN_LIKE"/>
    <property type="match status" value="1"/>
</dbReference>
<dbReference type="Gene3D" id="1.20.990.10">
    <property type="entry name" value="NADPH-cytochrome p450 Reductase, Chain A, domain 3"/>
    <property type="match status" value="1"/>
</dbReference>
<keyword evidence="17" id="KW-1185">Reference proteome</keyword>
<comment type="cofactor">
    <cofactor evidence="1 13">
        <name>FMN</name>
        <dbReference type="ChEBI" id="CHEBI:58210"/>
    </cofactor>
</comment>
<dbReference type="HAMAP" id="MF_03178">
    <property type="entry name" value="NDOR1"/>
    <property type="match status" value="1"/>
</dbReference>
<evidence type="ECO:0000256" key="9">
    <source>
        <dbReference type="ARBA" id="ARBA00023002"/>
    </source>
</evidence>
<dbReference type="FunFam" id="3.40.50.360:FF:000015">
    <property type="entry name" value="NADPH-dependent diflavin oxidoreductase 1"/>
    <property type="match status" value="1"/>
</dbReference>
<evidence type="ECO:0000256" key="5">
    <source>
        <dbReference type="ARBA" id="ARBA00022630"/>
    </source>
</evidence>
<dbReference type="InterPro" id="IPR001433">
    <property type="entry name" value="OxRdtase_FAD/NAD-bd"/>
</dbReference>
<dbReference type="PROSITE" id="PS51384">
    <property type="entry name" value="FAD_FR"/>
    <property type="match status" value="1"/>
</dbReference>
<keyword evidence="9 13" id="KW-0560">Oxidoreductase</keyword>
<dbReference type="GO" id="GO:0050660">
    <property type="term" value="F:flavin adenine dinucleotide binding"/>
    <property type="evidence" value="ECO:0007669"/>
    <property type="project" value="UniProtKB-UniRule"/>
</dbReference>
<dbReference type="Pfam" id="PF00175">
    <property type="entry name" value="NAD_binding_1"/>
    <property type="match status" value="1"/>
</dbReference>
<dbReference type="InterPro" id="IPR001094">
    <property type="entry name" value="Flavdoxin-like"/>
</dbReference>
<dbReference type="GO" id="GO:0005634">
    <property type="term" value="C:nucleus"/>
    <property type="evidence" value="ECO:0007669"/>
    <property type="project" value="UniProtKB-ARBA"/>
</dbReference>
<dbReference type="PANTHER" id="PTHR19384:SF10">
    <property type="entry name" value="NADPH-DEPENDENT DIFLAVIN OXIDOREDUCTASE 1"/>
    <property type="match status" value="1"/>
</dbReference>
<dbReference type="GO" id="GO:0016226">
    <property type="term" value="P:iron-sulfur cluster assembly"/>
    <property type="evidence" value="ECO:0007669"/>
    <property type="project" value="UniProtKB-UniRule"/>
</dbReference>
<keyword evidence="6 13" id="KW-0288">FMN</keyword>
<dbReference type="STRING" id="6832.A0A553PKT4"/>
<feature type="binding site" evidence="13">
    <location>
        <begin position="517"/>
        <end position="521"/>
    </location>
    <ligand>
        <name>NADP(+)</name>
        <dbReference type="ChEBI" id="CHEBI:58349"/>
    </ligand>
</feature>
<keyword evidence="7 13" id="KW-0274">FAD</keyword>
<dbReference type="PRINTS" id="PR00369">
    <property type="entry name" value="FLAVODOXIN"/>
</dbReference>
<feature type="binding site" evidence="13">
    <location>
        <begin position="99"/>
        <end position="108"/>
    </location>
    <ligand>
        <name>FMN</name>
        <dbReference type="ChEBI" id="CHEBI:58210"/>
    </ligand>
</feature>
<comment type="similarity">
    <text evidence="13">Belongs to the NADPH-dependent diflavin oxidoreductase NDOR1 family.</text>
</comment>
<dbReference type="Gene3D" id="2.40.30.10">
    <property type="entry name" value="Translation factors"/>
    <property type="match status" value="1"/>
</dbReference>
<comment type="catalytic activity">
    <reaction evidence="10">
        <text>2 oxidized [2Fe-2S]-[protein] + NADPH = 2 reduced [2Fe-2S]-[protein] + NADP(+) + H(+)</text>
        <dbReference type="Rhea" id="RHEA:67716"/>
        <dbReference type="Rhea" id="RHEA-COMP:17327"/>
        <dbReference type="Rhea" id="RHEA-COMP:17328"/>
        <dbReference type="ChEBI" id="CHEBI:15378"/>
        <dbReference type="ChEBI" id="CHEBI:33737"/>
        <dbReference type="ChEBI" id="CHEBI:33738"/>
        <dbReference type="ChEBI" id="CHEBI:57783"/>
        <dbReference type="ChEBI" id="CHEBI:58349"/>
    </reaction>
    <physiologicalReaction direction="left-to-right" evidence="10">
        <dbReference type="Rhea" id="RHEA:67717"/>
    </physiologicalReaction>
</comment>
<comment type="function">
    <text evidence="13">NADPH-dependent reductase which is a central component of the cytosolic iron-sulfur (Fe-S) protein assembly (CIA) machinery. Transfers electrons from NADPH via its FAD and FMN prosthetic groups to the [2Fe-2S] cluster of the anamorsin/DRE2 homolog, another key component of the CIA machinery. In turn, this reduced cluster provides electrons for assembly of cytosolic iron-sulfur cluster proteins.</text>
</comment>
<dbReference type="InterPro" id="IPR001709">
    <property type="entry name" value="Flavoprot_Pyr_Nucl_cyt_Rdtase"/>
</dbReference>
<comment type="function">
    <text evidence="11">NADPH-dependent reductase which is a central component of the cytosolic iron-sulfur (Fe-S) protein assembly (CIA) machinery. Transfers electrons from NADPH via its FAD and FMN prosthetic groups to the [2Fe-2S] cluster of CIAPIN1, another key component of the CIA machinery. In turn, this reduced cluster provides electrons for assembly of cytosolic iron-sulfur cluster proteins. It can also reduce the [2Fe-2S] cluster of CISD1 and activate this protein implicated in Fe/S cluster repair. In vitro can fully activate methionine synthase/MTR in the presence of soluble cytochrome b5/CYB5A.</text>
</comment>
<dbReference type="InterPro" id="IPR028879">
    <property type="entry name" value="NDOR1"/>
</dbReference>
<gene>
    <name evidence="16" type="ORF">TCAL_06899</name>
</gene>
<dbReference type="SUPFAM" id="SSF63380">
    <property type="entry name" value="Riboflavin synthase domain-like"/>
    <property type="match status" value="1"/>
</dbReference>
<evidence type="ECO:0000256" key="2">
    <source>
        <dbReference type="ARBA" id="ARBA00001974"/>
    </source>
</evidence>
<keyword evidence="4 13" id="KW-0963">Cytoplasm</keyword>
<comment type="similarity">
    <text evidence="13">In the N-terminal section; belongs to the flavodoxin family.</text>
</comment>
<evidence type="ECO:0000256" key="1">
    <source>
        <dbReference type="ARBA" id="ARBA00001917"/>
    </source>
</evidence>
<feature type="binding site" evidence="13">
    <location>
        <begin position="415"/>
        <end position="418"/>
    </location>
    <ligand>
        <name>FAD</name>
        <dbReference type="ChEBI" id="CHEBI:57692"/>
    </ligand>
</feature>
<dbReference type="InterPro" id="IPR008254">
    <property type="entry name" value="Flavodoxin/NO_synth"/>
</dbReference>
<keyword evidence="5 13" id="KW-0285">Flavoprotein</keyword>
<name>A0A553PKT4_TIGCA</name>
<dbReference type="GO" id="GO:0016651">
    <property type="term" value="F:oxidoreductase activity, acting on NAD(P)H"/>
    <property type="evidence" value="ECO:0007669"/>
    <property type="project" value="UniProtKB-UniRule"/>
</dbReference>
<dbReference type="SUPFAM" id="SSF52343">
    <property type="entry name" value="Ferredoxin reductase-like, C-terminal NADP-linked domain"/>
    <property type="match status" value="1"/>
</dbReference>
<feature type="domain" description="Flavodoxin-like" evidence="14">
    <location>
        <begin position="8"/>
        <end position="152"/>
    </location>
</feature>
<evidence type="ECO:0000256" key="12">
    <source>
        <dbReference type="ARBA" id="ARBA00063044"/>
    </source>
</evidence>